<sequence>MSQARSMAWPTSLRLFLLWLCAAASAAWAHGGGDDDGDADAGGGGGENKPDLRAPGLVATKLWCLAAVFVGTLAGGVSPYFMRWNEAFLALGTQFAGGVFLGTAMMHFLSDANETFGDLVPDNAYPFAFMLACAGYVLTMLAECGISFVVGRGRTTPAAAATAVPGALEEGKLISTNGTGSQLQTADAHGGPSTADHSAASMLRNASSLGDSILLIAALCFHSVFEGIAIGVAETKADAWKALWTISLHKIFAAIAMGIALLRMLPNRPLLSCFAYAFAFAISSPIGIGIGIIIDATTQGKVADWIFAISMGLATGIFIYVSINHLLSKGYKPQRPVAADTPIGRWLAVVLGVGVIAVVMIWDT</sequence>
<protein>
    <submittedName>
        <fullName evidence="1">Uncharacterized protein</fullName>
    </submittedName>
</protein>
<evidence type="ECO:0000313" key="2">
    <source>
        <dbReference type="Proteomes" id="UP001732700"/>
    </source>
</evidence>
<accession>A0ACD5WSS7</accession>
<dbReference type="EnsemblPlants" id="AVESA.00010b.r2.4CG1277550.1">
    <property type="protein sequence ID" value="AVESA.00010b.r2.4CG1277550.1.CDS"/>
    <property type="gene ID" value="AVESA.00010b.r2.4CG1277550"/>
</dbReference>
<organism evidence="1 2">
    <name type="scientific">Avena sativa</name>
    <name type="common">Oat</name>
    <dbReference type="NCBI Taxonomy" id="4498"/>
    <lineage>
        <taxon>Eukaryota</taxon>
        <taxon>Viridiplantae</taxon>
        <taxon>Streptophyta</taxon>
        <taxon>Embryophyta</taxon>
        <taxon>Tracheophyta</taxon>
        <taxon>Spermatophyta</taxon>
        <taxon>Magnoliopsida</taxon>
        <taxon>Liliopsida</taxon>
        <taxon>Poales</taxon>
        <taxon>Poaceae</taxon>
        <taxon>BOP clade</taxon>
        <taxon>Pooideae</taxon>
        <taxon>Poodae</taxon>
        <taxon>Poeae</taxon>
        <taxon>Poeae Chloroplast Group 1 (Aveneae type)</taxon>
        <taxon>Aveninae</taxon>
        <taxon>Avena</taxon>
    </lineage>
</organism>
<keyword evidence="2" id="KW-1185">Reference proteome</keyword>
<proteinExistence type="predicted"/>
<evidence type="ECO:0000313" key="1">
    <source>
        <dbReference type="EnsemblPlants" id="AVESA.00010b.r2.4CG1277550.1.CDS"/>
    </source>
</evidence>
<dbReference type="Proteomes" id="UP001732700">
    <property type="component" value="Chromosome 4C"/>
</dbReference>
<reference evidence="1" key="2">
    <citation type="submission" date="2025-09" db="UniProtKB">
        <authorList>
            <consortium name="EnsemblPlants"/>
        </authorList>
    </citation>
    <scope>IDENTIFICATION</scope>
</reference>
<name>A0ACD5WSS7_AVESA</name>
<reference evidence="1" key="1">
    <citation type="submission" date="2021-05" db="EMBL/GenBank/DDBJ databases">
        <authorList>
            <person name="Scholz U."/>
            <person name="Mascher M."/>
            <person name="Fiebig A."/>
        </authorList>
    </citation>
    <scope>NUCLEOTIDE SEQUENCE [LARGE SCALE GENOMIC DNA]</scope>
</reference>